<dbReference type="EMBL" id="SMRU01000023">
    <property type="protein sequence ID" value="TDF92491.1"/>
    <property type="molecule type" value="Genomic_DNA"/>
</dbReference>
<dbReference type="InterPro" id="IPR036388">
    <property type="entry name" value="WH-like_DNA-bd_sf"/>
</dbReference>
<dbReference type="InterPro" id="IPR011006">
    <property type="entry name" value="CheY-like_superfamily"/>
</dbReference>
<dbReference type="Gene3D" id="3.30.450.40">
    <property type="match status" value="1"/>
</dbReference>
<dbReference type="Pfam" id="PF03861">
    <property type="entry name" value="ANTAR"/>
    <property type="match status" value="1"/>
</dbReference>
<dbReference type="SUPFAM" id="SSF55781">
    <property type="entry name" value="GAF domain-like"/>
    <property type="match status" value="1"/>
</dbReference>
<feature type="domain" description="ANTAR" evidence="5">
    <location>
        <begin position="169"/>
        <end position="230"/>
    </location>
</feature>
<dbReference type="SMART" id="SM01012">
    <property type="entry name" value="ANTAR"/>
    <property type="match status" value="1"/>
</dbReference>
<dbReference type="Proteomes" id="UP000295511">
    <property type="component" value="Unassembled WGS sequence"/>
</dbReference>
<dbReference type="AlphaFoldDB" id="A0A4R5KBH7"/>
<sequence length="245" mass="25596">MVVMDPAEHLLDLHELVAGTADIKAVLDAVTGFASAAVAQSAGEGIDCALTLRRRKRTATVAGSSEKAVLLDAIEQSLGDGPCLEALDAGRPVLLADVGTDIRWPAYSRALAEAGCRSALGVPMDLGATSEAVLNFFGPLPGVFTPEVIDAATGFAEVAGSTLRLAIRIEAVEHTNTDLKAAMASRSVIDVACGIIMAQNRCTHEQAVAILTAASSHRNQKMHAVAGDIVMALNDDPEHLMRFED</sequence>
<evidence type="ECO:0000256" key="2">
    <source>
        <dbReference type="ARBA" id="ARBA00022777"/>
    </source>
</evidence>
<dbReference type="Pfam" id="PF13185">
    <property type="entry name" value="GAF_2"/>
    <property type="match status" value="1"/>
</dbReference>
<proteinExistence type="predicted"/>
<dbReference type="PIRSF" id="PIRSF036625">
    <property type="entry name" value="GAF_ANTAR"/>
    <property type="match status" value="1"/>
</dbReference>
<comment type="caution">
    <text evidence="6">The sequence shown here is derived from an EMBL/GenBank/DDBJ whole genome shotgun (WGS) entry which is preliminary data.</text>
</comment>
<dbReference type="SUPFAM" id="SSF52172">
    <property type="entry name" value="CheY-like"/>
    <property type="match status" value="1"/>
</dbReference>
<dbReference type="InterPro" id="IPR012074">
    <property type="entry name" value="GAF_ANTAR"/>
</dbReference>
<keyword evidence="4" id="KW-0804">Transcription</keyword>
<dbReference type="GO" id="GO:0003723">
    <property type="term" value="F:RNA binding"/>
    <property type="evidence" value="ECO:0007669"/>
    <property type="project" value="InterPro"/>
</dbReference>
<accession>A0A4R5KBH7</accession>
<evidence type="ECO:0000313" key="6">
    <source>
        <dbReference type="EMBL" id="TDF92491.1"/>
    </source>
</evidence>
<evidence type="ECO:0000256" key="1">
    <source>
        <dbReference type="ARBA" id="ARBA00022679"/>
    </source>
</evidence>
<dbReference type="InterPro" id="IPR029016">
    <property type="entry name" value="GAF-like_dom_sf"/>
</dbReference>
<evidence type="ECO:0000259" key="5">
    <source>
        <dbReference type="PROSITE" id="PS50921"/>
    </source>
</evidence>
<dbReference type="InterPro" id="IPR005561">
    <property type="entry name" value="ANTAR"/>
</dbReference>
<dbReference type="GO" id="GO:0016301">
    <property type="term" value="F:kinase activity"/>
    <property type="evidence" value="ECO:0007669"/>
    <property type="project" value="UniProtKB-KW"/>
</dbReference>
<dbReference type="PROSITE" id="PS50921">
    <property type="entry name" value="ANTAR"/>
    <property type="match status" value="1"/>
</dbReference>
<name>A0A4R5KBH7_9MICC</name>
<dbReference type="OrthoDB" id="3820533at2"/>
<keyword evidence="3" id="KW-0805">Transcription regulation</keyword>
<evidence type="ECO:0000256" key="3">
    <source>
        <dbReference type="ARBA" id="ARBA00023015"/>
    </source>
</evidence>
<gene>
    <name evidence="6" type="ORF">E1809_17960</name>
</gene>
<keyword evidence="1" id="KW-0808">Transferase</keyword>
<reference evidence="6 7" key="1">
    <citation type="submission" date="2019-03" db="EMBL/GenBank/DDBJ databases">
        <title>Whole genome sequence of Arthrobacter sp JH1-1.</title>
        <authorList>
            <person name="Trinh H.N."/>
        </authorList>
    </citation>
    <scope>NUCLEOTIDE SEQUENCE [LARGE SCALE GENOMIC DNA]</scope>
    <source>
        <strain evidence="6 7">JH1-1</strain>
    </source>
</reference>
<dbReference type="InterPro" id="IPR003018">
    <property type="entry name" value="GAF"/>
</dbReference>
<keyword evidence="2" id="KW-0418">Kinase</keyword>
<keyword evidence="7" id="KW-1185">Reference proteome</keyword>
<organism evidence="6 7">
    <name type="scientific">Arthrobacter terricola</name>
    <dbReference type="NCBI Taxonomy" id="2547396"/>
    <lineage>
        <taxon>Bacteria</taxon>
        <taxon>Bacillati</taxon>
        <taxon>Actinomycetota</taxon>
        <taxon>Actinomycetes</taxon>
        <taxon>Micrococcales</taxon>
        <taxon>Micrococcaceae</taxon>
        <taxon>Arthrobacter</taxon>
    </lineage>
</organism>
<evidence type="ECO:0000313" key="7">
    <source>
        <dbReference type="Proteomes" id="UP000295511"/>
    </source>
</evidence>
<evidence type="ECO:0000256" key="4">
    <source>
        <dbReference type="ARBA" id="ARBA00023163"/>
    </source>
</evidence>
<dbReference type="Gene3D" id="1.10.10.10">
    <property type="entry name" value="Winged helix-like DNA-binding domain superfamily/Winged helix DNA-binding domain"/>
    <property type="match status" value="1"/>
</dbReference>
<protein>
    <submittedName>
        <fullName evidence="6">ANTAR domain-containing protein</fullName>
    </submittedName>
</protein>